<sequence length="617" mass="70545">MDQDSVHMMAALKVPMLKPGEYELWRMRMKQYIQMVDYSLWEVIGNGNAPPITKLVEGVETIIAPSTAEEKAQRRLELKARSTLLMGIPNEHQLKFNSIKDSKSLLQAIEKSSEVLDQTFDRLQKLISQLEIHGESISQEDVNQKFLRSLSLEWNTHTIVWRNKPEIDTLSLDDLYNNLKIYEPEVKVKTGHGVTTASTQATTVNSTTIDNLSDAVICAFFASQPNSSQLDNKDLQQINLDDLEEIDLRWQMAMLTMRARRFLKNTGRKLTVNCTETIRFDKSKVECYNCHKKGYFARECRALRNQENRNRENTRRVMPVDSNALISCDGLGDYDWSDQAEEGLTNFALMAYSSTNSNSEVSTDSNCSSFSLENVKILKEQNEQLLKDLRTSKINVITYKTGLESVEARLLVYKKNESVYEEDIKLLKREIYLKEVSITELRRKLELAQKQKDEIQLTLENFENSSKSLSKLLDCQIVDKCKIGLGYNVVPPPYTGNFMPPKPDLSFSGLEEFVNEPIVSKPTVKKPVIETSKAKASVDKPKVVKKNNGAPIIKDWVSDSEEEDMPQAKIQKKTVKPNFAKIEFVKSKEQVKSSRKTVNHVNQNRQNTHTPRGNQRN</sequence>
<dbReference type="SUPFAM" id="SSF57756">
    <property type="entry name" value="Retrovirus zinc finger-like domains"/>
    <property type="match status" value="1"/>
</dbReference>
<evidence type="ECO:0000259" key="4">
    <source>
        <dbReference type="PROSITE" id="PS50158"/>
    </source>
</evidence>
<feature type="domain" description="CCHC-type" evidence="4">
    <location>
        <begin position="287"/>
        <end position="301"/>
    </location>
</feature>
<organism evidence="5 6">
    <name type="scientific">Tanacetum coccineum</name>
    <dbReference type="NCBI Taxonomy" id="301880"/>
    <lineage>
        <taxon>Eukaryota</taxon>
        <taxon>Viridiplantae</taxon>
        <taxon>Streptophyta</taxon>
        <taxon>Embryophyta</taxon>
        <taxon>Tracheophyta</taxon>
        <taxon>Spermatophyta</taxon>
        <taxon>Magnoliopsida</taxon>
        <taxon>eudicotyledons</taxon>
        <taxon>Gunneridae</taxon>
        <taxon>Pentapetalae</taxon>
        <taxon>asterids</taxon>
        <taxon>campanulids</taxon>
        <taxon>Asterales</taxon>
        <taxon>Asteraceae</taxon>
        <taxon>Asteroideae</taxon>
        <taxon>Anthemideae</taxon>
        <taxon>Anthemidinae</taxon>
        <taxon>Tanacetum</taxon>
    </lineage>
</organism>
<name>A0ABQ5F292_9ASTR</name>
<evidence type="ECO:0000256" key="2">
    <source>
        <dbReference type="SAM" id="Coils"/>
    </source>
</evidence>
<evidence type="ECO:0000313" key="6">
    <source>
        <dbReference type="Proteomes" id="UP001151760"/>
    </source>
</evidence>
<dbReference type="Gene3D" id="4.10.60.10">
    <property type="entry name" value="Zinc finger, CCHC-type"/>
    <property type="match status" value="1"/>
</dbReference>
<keyword evidence="1" id="KW-0863">Zinc-finger</keyword>
<evidence type="ECO:0000256" key="1">
    <source>
        <dbReference type="PROSITE-ProRule" id="PRU00047"/>
    </source>
</evidence>
<feature type="coiled-coil region" evidence="2">
    <location>
        <begin position="438"/>
        <end position="465"/>
    </location>
</feature>
<comment type="caution">
    <text evidence="5">The sequence shown here is derived from an EMBL/GenBank/DDBJ whole genome shotgun (WGS) entry which is preliminary data.</text>
</comment>
<evidence type="ECO:0000256" key="3">
    <source>
        <dbReference type="SAM" id="MobiDB-lite"/>
    </source>
</evidence>
<keyword evidence="6" id="KW-1185">Reference proteome</keyword>
<keyword evidence="1" id="KW-0479">Metal-binding</keyword>
<dbReference type="EMBL" id="BQNB010016925">
    <property type="protein sequence ID" value="GJT57370.1"/>
    <property type="molecule type" value="Genomic_DNA"/>
</dbReference>
<gene>
    <name evidence="5" type="ORF">Tco_0992424</name>
</gene>
<proteinExistence type="predicted"/>
<feature type="region of interest" description="Disordered" evidence="3">
    <location>
        <begin position="586"/>
        <end position="617"/>
    </location>
</feature>
<reference evidence="5" key="2">
    <citation type="submission" date="2022-01" db="EMBL/GenBank/DDBJ databases">
        <authorList>
            <person name="Yamashiro T."/>
            <person name="Shiraishi A."/>
            <person name="Satake H."/>
            <person name="Nakayama K."/>
        </authorList>
    </citation>
    <scope>NUCLEOTIDE SEQUENCE</scope>
</reference>
<dbReference type="InterPro" id="IPR001878">
    <property type="entry name" value="Znf_CCHC"/>
</dbReference>
<feature type="compositionally biased region" description="Polar residues" evidence="3">
    <location>
        <begin position="599"/>
        <end position="617"/>
    </location>
</feature>
<dbReference type="Proteomes" id="UP001151760">
    <property type="component" value="Unassembled WGS sequence"/>
</dbReference>
<evidence type="ECO:0000313" key="5">
    <source>
        <dbReference type="EMBL" id="GJT57370.1"/>
    </source>
</evidence>
<keyword evidence="2" id="KW-0175">Coiled coil</keyword>
<keyword evidence="1" id="KW-0862">Zinc</keyword>
<dbReference type="PROSITE" id="PS50158">
    <property type="entry name" value="ZF_CCHC"/>
    <property type="match status" value="1"/>
</dbReference>
<reference evidence="5" key="1">
    <citation type="journal article" date="2022" name="Int. J. Mol. Sci.">
        <title>Draft Genome of Tanacetum Coccineum: Genomic Comparison of Closely Related Tanacetum-Family Plants.</title>
        <authorList>
            <person name="Yamashiro T."/>
            <person name="Shiraishi A."/>
            <person name="Nakayama K."/>
            <person name="Satake H."/>
        </authorList>
    </citation>
    <scope>NUCLEOTIDE SEQUENCE</scope>
</reference>
<dbReference type="InterPro" id="IPR036875">
    <property type="entry name" value="Znf_CCHC_sf"/>
</dbReference>
<protein>
    <submittedName>
        <fullName evidence="5">Ribonuclease H-like domain-containing protein</fullName>
    </submittedName>
</protein>
<accession>A0ABQ5F292</accession>